<evidence type="ECO:0000256" key="10">
    <source>
        <dbReference type="ARBA" id="ARBA00022884"/>
    </source>
</evidence>
<dbReference type="Pfam" id="PF23613">
    <property type="entry name" value="ELP3_N"/>
    <property type="match status" value="1"/>
</dbReference>
<dbReference type="AlphaFoldDB" id="A0A8T3UW27"/>
<evidence type="ECO:0000256" key="8">
    <source>
        <dbReference type="ARBA" id="ARBA00022694"/>
    </source>
</evidence>
<dbReference type="PIRSF" id="PIRSF005669">
    <property type="entry name" value="Hist_AcTrfase_ELP3"/>
    <property type="match status" value="1"/>
</dbReference>
<evidence type="ECO:0000256" key="1">
    <source>
        <dbReference type="ARBA" id="ARBA00005043"/>
    </source>
</evidence>
<dbReference type="PANTHER" id="PTHR11135:SF0">
    <property type="entry name" value="ELONGATOR COMPLEX PROTEIN 3"/>
    <property type="match status" value="1"/>
</dbReference>
<keyword evidence="4" id="KW-0004">4Fe-4S</keyword>
<proteinExistence type="inferred from homology"/>
<protein>
    <recommendedName>
        <fullName evidence="3">Elongator complex protein 3</fullName>
        <ecNumber evidence="15">2.3.1.311</ecNumber>
    </recommendedName>
    <alternativeName>
        <fullName evidence="14">tRNA uridine(34) acetyltransferase</fullName>
    </alternativeName>
</protein>
<dbReference type="GO" id="GO:0002926">
    <property type="term" value="P:tRNA wobble base 5-methoxycarbonylmethyl-2-thiouridinylation"/>
    <property type="evidence" value="ECO:0007669"/>
    <property type="project" value="TreeGrafter"/>
</dbReference>
<gene>
    <name evidence="20" type="ORF">IHE51_01695</name>
</gene>
<dbReference type="GO" id="GO:0000049">
    <property type="term" value="F:tRNA binding"/>
    <property type="evidence" value="ECO:0007669"/>
    <property type="project" value="UniProtKB-KW"/>
</dbReference>
<evidence type="ECO:0000313" key="20">
    <source>
        <dbReference type="EMBL" id="MBE5728549.1"/>
    </source>
</evidence>
<evidence type="ECO:0000313" key="21">
    <source>
        <dbReference type="Proteomes" id="UP000718571"/>
    </source>
</evidence>
<dbReference type="GO" id="GO:0005737">
    <property type="term" value="C:cytoplasm"/>
    <property type="evidence" value="ECO:0007669"/>
    <property type="project" value="TreeGrafter"/>
</dbReference>
<keyword evidence="11 17" id="KW-0408">Iron</keyword>
<sequence length="521" mass="59811">MSEGTRLRVIEEFKRRTEGKGELSVKELLRLKKDISKLLNFDHVVKNGEILLALDEKDREKFLSALRMKPVRTASGVSVVELMTAPFACPHGTCIFCPGGPRFGTPQGYTGYEPGARRAKAHSYDPYLQMNSRLKHYTFMGYEPEKIELIINGGTFTALPKDYAEDFVTRAYKAMNDFPNFKPGESSLESEKERNEKAKARCVVFAVETKPERCDENEIKRMLRYGITRVEIGVQSVFNDILLKNNRGHTIEDVKNASKRLRDAAFKLDYHIMLNLPFSDVDKDKETIRSIYEDDDFKPDAIKLYPTLVIKGTALYNMWKKGKYTPYSIDDVKDLIKYAEAAAPRWLRIMRVERDIPSNLIEAGVKMTNIRQIVQEELKYQGIKSNDIRSREVGHNALEKPPHIELGRINYRASGGDEIFLSFDDTANDALIAFLRLRVPGESREALVRELHVYGPQVPITRKEEGFQSRGFGRELLSKAEEIAKSEYSLKKIRIICGVGVREYYRRLGYTLEQEYMVKTL</sequence>
<keyword evidence="13" id="KW-0012">Acyltransferase</keyword>
<evidence type="ECO:0000256" key="7">
    <source>
        <dbReference type="ARBA" id="ARBA00022691"/>
    </source>
</evidence>
<dbReference type="Pfam" id="PF16199">
    <property type="entry name" value="Radical_SAM_C"/>
    <property type="match status" value="1"/>
</dbReference>
<dbReference type="Gene3D" id="3.40.630.30">
    <property type="match status" value="1"/>
</dbReference>
<dbReference type="GO" id="GO:0046872">
    <property type="term" value="F:metal ion binding"/>
    <property type="evidence" value="ECO:0007669"/>
    <property type="project" value="UniProtKB-KW"/>
</dbReference>
<dbReference type="InterPro" id="IPR058240">
    <property type="entry name" value="rSAM_sf"/>
</dbReference>
<keyword evidence="6" id="KW-0808">Transferase</keyword>
<evidence type="ECO:0000256" key="13">
    <source>
        <dbReference type="ARBA" id="ARBA00023315"/>
    </source>
</evidence>
<evidence type="ECO:0000256" key="3">
    <source>
        <dbReference type="ARBA" id="ARBA00020266"/>
    </source>
</evidence>
<dbReference type="NCBIfam" id="TIGR01211">
    <property type="entry name" value="ELP3"/>
    <property type="match status" value="1"/>
</dbReference>
<keyword evidence="12 17" id="KW-0411">Iron-sulfur</keyword>
<evidence type="ECO:0000259" key="19">
    <source>
        <dbReference type="PROSITE" id="PS51918"/>
    </source>
</evidence>
<dbReference type="Gene3D" id="3.30.750.200">
    <property type="match status" value="1"/>
</dbReference>
<dbReference type="GO" id="GO:0051539">
    <property type="term" value="F:4 iron, 4 sulfur cluster binding"/>
    <property type="evidence" value="ECO:0007669"/>
    <property type="project" value="UniProtKB-KW"/>
</dbReference>
<accession>A0A8T3UW27</accession>
<dbReference type="PROSITE" id="PS51186">
    <property type="entry name" value="GNAT"/>
    <property type="match status" value="1"/>
</dbReference>
<keyword evidence="9 17" id="KW-0479">Metal-binding</keyword>
<evidence type="ECO:0000256" key="17">
    <source>
        <dbReference type="PIRSR" id="PIRSR005669-1"/>
    </source>
</evidence>
<evidence type="ECO:0000256" key="12">
    <source>
        <dbReference type="ARBA" id="ARBA00023014"/>
    </source>
</evidence>
<comment type="similarity">
    <text evidence="2">Belongs to the ELP3 family.</text>
</comment>
<reference evidence="20 21" key="1">
    <citation type="submission" date="2020-09" db="EMBL/GenBank/DDBJ databases">
        <title>Genomic characterization of a novel Parvarchaeota family in acid mine drainage sediments.</title>
        <authorList>
            <person name="Luo Z.-H."/>
        </authorList>
    </citation>
    <scope>NUCLEOTIDE SEQUENCE [LARGE SCALE GENOMIC DNA]</scope>
    <source>
        <strain evidence="20">MAS1_bins.189</strain>
    </source>
</reference>
<dbReference type="InterPro" id="IPR032432">
    <property type="entry name" value="Radical_SAM_C"/>
</dbReference>
<evidence type="ECO:0000256" key="11">
    <source>
        <dbReference type="ARBA" id="ARBA00023004"/>
    </source>
</evidence>
<dbReference type="InterPro" id="IPR034687">
    <property type="entry name" value="ELP3-like"/>
</dbReference>
<keyword evidence="10" id="KW-0694">RNA-binding</keyword>
<dbReference type="InterPro" id="IPR056591">
    <property type="entry name" value="ELP3-like_N"/>
</dbReference>
<evidence type="ECO:0000256" key="2">
    <source>
        <dbReference type="ARBA" id="ARBA00005494"/>
    </source>
</evidence>
<dbReference type="SFLD" id="SFLDF00344">
    <property type="entry name" value="ELP3-like"/>
    <property type="match status" value="1"/>
</dbReference>
<dbReference type="SMART" id="SM00729">
    <property type="entry name" value="Elp3"/>
    <property type="match status" value="1"/>
</dbReference>
<dbReference type="Pfam" id="PF00583">
    <property type="entry name" value="Acetyltransf_1"/>
    <property type="match status" value="1"/>
</dbReference>
<dbReference type="InterPro" id="IPR039661">
    <property type="entry name" value="ELP3"/>
</dbReference>
<feature type="binding site" evidence="17">
    <location>
        <position position="89"/>
    </location>
    <ligand>
        <name>[4Fe-4S] cluster</name>
        <dbReference type="ChEBI" id="CHEBI:49883"/>
        <note>4Fe-4S-S-AdoMet</note>
    </ligand>
</feature>
<comment type="pathway">
    <text evidence="1">tRNA modification; 5-methoxycarbonylmethyl-2-thiouridine-tRNA biosynthesis.</text>
</comment>
<dbReference type="PANTHER" id="PTHR11135">
    <property type="entry name" value="HISTONE ACETYLTRANSFERASE-RELATED"/>
    <property type="match status" value="1"/>
</dbReference>
<comment type="cofactor">
    <cofactor evidence="17">
        <name>[4Fe-4S] cluster</name>
        <dbReference type="ChEBI" id="CHEBI:49883"/>
    </cofactor>
    <text evidence="17">Binds 1 [4Fe-4S] cluster. The cluster is coordinated with 3 cysteines and an exchangeable S-adenosyl-L-methionine.</text>
</comment>
<dbReference type="SFLD" id="SFLDS00029">
    <property type="entry name" value="Radical_SAM"/>
    <property type="match status" value="1"/>
</dbReference>
<dbReference type="EC" id="2.3.1.311" evidence="15"/>
<keyword evidence="7" id="KW-0949">S-adenosyl-L-methionine</keyword>
<feature type="domain" description="Radical SAM core" evidence="19">
    <location>
        <begin position="72"/>
        <end position="359"/>
    </location>
</feature>
<evidence type="ECO:0000259" key="18">
    <source>
        <dbReference type="PROSITE" id="PS51186"/>
    </source>
</evidence>
<dbReference type="InterPro" id="IPR007197">
    <property type="entry name" value="rSAM"/>
</dbReference>
<dbReference type="SUPFAM" id="SSF55729">
    <property type="entry name" value="Acyl-CoA N-acyltransferases (Nat)"/>
    <property type="match status" value="1"/>
</dbReference>
<dbReference type="InterPro" id="IPR006638">
    <property type="entry name" value="Elp3/MiaA/NifB-like_rSAM"/>
</dbReference>
<evidence type="ECO:0000256" key="15">
    <source>
        <dbReference type="ARBA" id="ARBA00044771"/>
    </source>
</evidence>
<evidence type="ECO:0000256" key="5">
    <source>
        <dbReference type="ARBA" id="ARBA00022555"/>
    </source>
</evidence>
<dbReference type="InterPro" id="IPR016181">
    <property type="entry name" value="Acyl_CoA_acyltransferase"/>
</dbReference>
<dbReference type="Pfam" id="PF04055">
    <property type="entry name" value="Radical_SAM"/>
    <property type="match status" value="1"/>
</dbReference>
<evidence type="ECO:0000256" key="6">
    <source>
        <dbReference type="ARBA" id="ARBA00022679"/>
    </source>
</evidence>
<dbReference type="SFLD" id="SFLDG01086">
    <property type="entry name" value="elongater_protein-like"/>
    <property type="match status" value="1"/>
</dbReference>
<keyword evidence="8" id="KW-0819">tRNA processing</keyword>
<dbReference type="Proteomes" id="UP000718571">
    <property type="component" value="Unassembled WGS sequence"/>
</dbReference>
<keyword evidence="5" id="KW-0820">tRNA-binding</keyword>
<evidence type="ECO:0000256" key="16">
    <source>
        <dbReference type="ARBA" id="ARBA00047372"/>
    </source>
</evidence>
<evidence type="ECO:0000256" key="9">
    <source>
        <dbReference type="ARBA" id="ARBA00022723"/>
    </source>
</evidence>
<comment type="caution">
    <text evidence="20">The sequence shown here is derived from an EMBL/GenBank/DDBJ whole genome shotgun (WGS) entry which is preliminary data.</text>
</comment>
<dbReference type="GO" id="GO:0106261">
    <property type="term" value="F:tRNA uridine(34) acetyltransferase activity"/>
    <property type="evidence" value="ECO:0007669"/>
    <property type="project" value="UniProtKB-EC"/>
</dbReference>
<evidence type="ECO:0000256" key="4">
    <source>
        <dbReference type="ARBA" id="ARBA00022485"/>
    </source>
</evidence>
<feature type="binding site" evidence="17">
    <location>
        <position position="97"/>
    </location>
    <ligand>
        <name>[4Fe-4S] cluster</name>
        <dbReference type="ChEBI" id="CHEBI:49883"/>
        <note>4Fe-4S-S-AdoMet</note>
    </ligand>
</feature>
<name>A0A8T3UW27_9ARCH</name>
<comment type="catalytic activity">
    <reaction evidence="16">
        <text>uridine(34) in tRNA + acetyl-CoA + S-adenosyl-L-methionine + H2O = 5-(carboxymethyl)uridine(34) in tRNA + 5'-deoxyadenosine + L-methionine + CoA + 2 H(+)</text>
        <dbReference type="Rhea" id="RHEA:61020"/>
        <dbReference type="Rhea" id="RHEA-COMP:10407"/>
        <dbReference type="Rhea" id="RHEA-COMP:11727"/>
        <dbReference type="ChEBI" id="CHEBI:15377"/>
        <dbReference type="ChEBI" id="CHEBI:15378"/>
        <dbReference type="ChEBI" id="CHEBI:17319"/>
        <dbReference type="ChEBI" id="CHEBI:57287"/>
        <dbReference type="ChEBI" id="CHEBI:57288"/>
        <dbReference type="ChEBI" id="CHEBI:57844"/>
        <dbReference type="ChEBI" id="CHEBI:59789"/>
        <dbReference type="ChEBI" id="CHEBI:65315"/>
        <dbReference type="ChEBI" id="CHEBI:74882"/>
        <dbReference type="EC" id="2.3.1.311"/>
    </reaction>
    <physiologicalReaction direction="left-to-right" evidence="16">
        <dbReference type="Rhea" id="RHEA:61021"/>
    </physiologicalReaction>
</comment>
<dbReference type="InterPro" id="IPR000182">
    <property type="entry name" value="GNAT_dom"/>
</dbReference>
<evidence type="ECO:0000256" key="14">
    <source>
        <dbReference type="ARBA" id="ARBA00030769"/>
    </source>
</evidence>
<dbReference type="SUPFAM" id="SSF102114">
    <property type="entry name" value="Radical SAM enzymes"/>
    <property type="match status" value="1"/>
</dbReference>
<dbReference type="PROSITE" id="PS51918">
    <property type="entry name" value="RADICAL_SAM"/>
    <property type="match status" value="1"/>
</dbReference>
<organism evidence="20 21">
    <name type="scientific">Candidatus Acidifodinimicrobium mancum</name>
    <dbReference type="NCBI Taxonomy" id="2898728"/>
    <lineage>
        <taxon>Archaea</taxon>
        <taxon>Candidatus Parvarchaeota</taxon>
        <taxon>Candidatus Acidifodinimicrobiaceae</taxon>
        <taxon>Candidatus Acidifodinimicrobium</taxon>
    </lineage>
</organism>
<dbReference type="CDD" id="cd01335">
    <property type="entry name" value="Radical_SAM"/>
    <property type="match status" value="1"/>
</dbReference>
<dbReference type="EMBL" id="JADFAR010000020">
    <property type="protein sequence ID" value="MBE5728549.1"/>
    <property type="molecule type" value="Genomic_DNA"/>
</dbReference>
<feature type="binding site" evidence="17">
    <location>
        <position position="94"/>
    </location>
    <ligand>
        <name>[4Fe-4S] cluster</name>
        <dbReference type="ChEBI" id="CHEBI:49883"/>
        <note>4Fe-4S-S-AdoMet</note>
    </ligand>
</feature>
<feature type="domain" description="N-acetyltransferase" evidence="18">
    <location>
        <begin position="365"/>
        <end position="521"/>
    </location>
</feature>